<comment type="caution">
    <text evidence="3">The sequence shown here is derived from an EMBL/GenBank/DDBJ whole genome shotgun (WGS) entry which is preliminary data.</text>
</comment>
<dbReference type="OrthoDB" id="7042322at2759"/>
<dbReference type="AlphaFoldDB" id="A0A3M2S245"/>
<feature type="domain" description="Aminotransferase class I/classII large" evidence="2">
    <location>
        <begin position="47"/>
        <end position="422"/>
    </location>
</feature>
<organism evidence="3 4">
    <name type="scientific">Fusarium kuroshium</name>
    <dbReference type="NCBI Taxonomy" id="2010991"/>
    <lineage>
        <taxon>Eukaryota</taxon>
        <taxon>Fungi</taxon>
        <taxon>Dikarya</taxon>
        <taxon>Ascomycota</taxon>
        <taxon>Pezizomycotina</taxon>
        <taxon>Sordariomycetes</taxon>
        <taxon>Hypocreomycetidae</taxon>
        <taxon>Hypocreales</taxon>
        <taxon>Nectriaceae</taxon>
        <taxon>Fusarium</taxon>
        <taxon>Fusarium solani species complex</taxon>
    </lineage>
</organism>
<dbReference type="EMBL" id="NKUJ01000161">
    <property type="protein sequence ID" value="RMJ11611.1"/>
    <property type="molecule type" value="Genomic_DNA"/>
</dbReference>
<dbReference type="STRING" id="2010991.A0A3M2S245"/>
<dbReference type="InterPro" id="IPR050478">
    <property type="entry name" value="Ethylene_sulfur-biosynth"/>
</dbReference>
<dbReference type="InterPro" id="IPR015421">
    <property type="entry name" value="PyrdxlP-dep_Trfase_major"/>
</dbReference>
<sequence length="449" mass="50071">MATNFPPSARASATLDQGPAWTLMQKVKSCPQYDAEKTPDGIINLSGAHNGLMDDWMRTYADKNLHFTSEVLSYGPLSGSQALLSAAASFFNRFFEPAEPVAADQVLAANGVTSLLNMMAWTLCDEGEGVLYTTPGFYMLDFDLSVRTGLVTVPVSTTRLKDPFGRDGSTELIEALEATIDNARDTRNINCRMLCLSNPSNPQGRWYSKETLGSLASWCARRQMHLVVDEIYALSSSSDSRQETDRRDDKFVAMSSILSVLTQENVHCLYGLSKDFNMGGVRMAFLVTRNAQVRAAISKITWFTWLSVMSDKFVAHFLGQLDLVQEYLDVYRSRLKNAYHKVATELETYGIPFERAQAGLFVFIDLSAWIHHFEDGDRKPPVTDDTLSPELRLCEWLIDHGVFLNAGQFAGCDIPGHFRLVFTQDLGATLLGIQRIREAIDQLDHARGS</sequence>
<dbReference type="Gene3D" id="3.40.640.10">
    <property type="entry name" value="Type I PLP-dependent aspartate aminotransferase-like (Major domain)"/>
    <property type="match status" value="1"/>
</dbReference>
<accession>A0A3M2S245</accession>
<evidence type="ECO:0000313" key="3">
    <source>
        <dbReference type="EMBL" id="RMJ11611.1"/>
    </source>
</evidence>
<dbReference type="Proteomes" id="UP000277212">
    <property type="component" value="Unassembled WGS sequence"/>
</dbReference>
<evidence type="ECO:0000313" key="4">
    <source>
        <dbReference type="Proteomes" id="UP000277212"/>
    </source>
</evidence>
<dbReference type="InterPro" id="IPR004839">
    <property type="entry name" value="Aminotransferase_I/II_large"/>
</dbReference>
<reference evidence="3 4" key="1">
    <citation type="submission" date="2017-06" db="EMBL/GenBank/DDBJ databases">
        <title>Comparative genomic analysis of Ambrosia Fusariam Clade fungi.</title>
        <authorList>
            <person name="Stajich J.E."/>
            <person name="Carrillo J."/>
            <person name="Kijimoto T."/>
            <person name="Eskalen A."/>
            <person name="O'Donnell K."/>
            <person name="Kasson M."/>
        </authorList>
    </citation>
    <scope>NUCLEOTIDE SEQUENCE [LARGE SCALE GENOMIC DNA]</scope>
    <source>
        <strain evidence="3">UCR3666</strain>
    </source>
</reference>
<keyword evidence="4" id="KW-1185">Reference proteome</keyword>
<name>A0A3M2S245_9HYPO</name>
<dbReference type="GO" id="GO:0006520">
    <property type="term" value="P:amino acid metabolic process"/>
    <property type="evidence" value="ECO:0007669"/>
    <property type="project" value="TreeGrafter"/>
</dbReference>
<dbReference type="SUPFAM" id="SSF53383">
    <property type="entry name" value="PLP-dependent transferases"/>
    <property type="match status" value="1"/>
</dbReference>
<gene>
    <name evidence="3" type="ORF">CDV36_008735</name>
</gene>
<dbReference type="Pfam" id="PF00155">
    <property type="entry name" value="Aminotran_1_2"/>
    <property type="match status" value="1"/>
</dbReference>
<dbReference type="CDD" id="cd00609">
    <property type="entry name" value="AAT_like"/>
    <property type="match status" value="1"/>
</dbReference>
<dbReference type="PANTHER" id="PTHR43795:SF39">
    <property type="entry name" value="AMINOTRANSFERASE CLASS I_CLASSII DOMAIN-CONTAINING PROTEIN"/>
    <property type="match status" value="1"/>
</dbReference>
<dbReference type="GO" id="GO:0008483">
    <property type="term" value="F:transaminase activity"/>
    <property type="evidence" value="ECO:0007669"/>
    <property type="project" value="TreeGrafter"/>
</dbReference>
<dbReference type="InterPro" id="IPR015422">
    <property type="entry name" value="PyrdxlP-dep_Trfase_small"/>
</dbReference>
<keyword evidence="1" id="KW-0663">Pyridoxal phosphate</keyword>
<proteinExistence type="predicted"/>
<evidence type="ECO:0000259" key="2">
    <source>
        <dbReference type="Pfam" id="PF00155"/>
    </source>
</evidence>
<evidence type="ECO:0000256" key="1">
    <source>
        <dbReference type="ARBA" id="ARBA00022898"/>
    </source>
</evidence>
<dbReference type="PRINTS" id="PR00753">
    <property type="entry name" value="ACCSYNTHASE"/>
</dbReference>
<protein>
    <recommendedName>
        <fullName evidence="2">Aminotransferase class I/classII large domain-containing protein</fullName>
    </recommendedName>
</protein>
<dbReference type="GO" id="GO:0030170">
    <property type="term" value="F:pyridoxal phosphate binding"/>
    <property type="evidence" value="ECO:0007669"/>
    <property type="project" value="InterPro"/>
</dbReference>
<dbReference type="PANTHER" id="PTHR43795">
    <property type="entry name" value="BIFUNCTIONAL ASPARTATE AMINOTRANSFERASE AND GLUTAMATE/ASPARTATE-PREPHENATE AMINOTRANSFERASE-RELATED"/>
    <property type="match status" value="1"/>
</dbReference>
<dbReference type="InterPro" id="IPR015424">
    <property type="entry name" value="PyrdxlP-dep_Trfase"/>
</dbReference>
<dbReference type="Gene3D" id="3.90.1150.10">
    <property type="entry name" value="Aspartate Aminotransferase, domain 1"/>
    <property type="match status" value="1"/>
</dbReference>